<feature type="chain" id="PRO_5020443200" evidence="2">
    <location>
        <begin position="29"/>
        <end position="280"/>
    </location>
</feature>
<dbReference type="GO" id="GO:0005975">
    <property type="term" value="P:carbohydrate metabolic process"/>
    <property type="evidence" value="ECO:0007669"/>
    <property type="project" value="InterPro"/>
</dbReference>
<reference evidence="4 5" key="1">
    <citation type="submission" date="2019-02" db="EMBL/GenBank/DDBJ databases">
        <title>Draft Genome Sequences of Six Type Strains of the Genus Massilia.</title>
        <authorList>
            <person name="Miess H."/>
            <person name="Frediansyhah A."/>
            <person name="Gross H."/>
        </authorList>
    </citation>
    <scope>NUCLEOTIDE SEQUENCE [LARGE SCALE GENOMIC DNA]</scope>
    <source>
        <strain evidence="4 5">DSM 17473</strain>
    </source>
</reference>
<name>A0A4P6KXC9_9BURK</name>
<dbReference type="CDD" id="cd08023">
    <property type="entry name" value="GH16_laminarinase_like"/>
    <property type="match status" value="1"/>
</dbReference>
<dbReference type="Pfam" id="PF00722">
    <property type="entry name" value="Glyco_hydro_16"/>
    <property type="match status" value="1"/>
</dbReference>
<evidence type="ECO:0000313" key="5">
    <source>
        <dbReference type="Proteomes" id="UP000290637"/>
    </source>
</evidence>
<dbReference type="InterPro" id="IPR013320">
    <property type="entry name" value="ConA-like_dom_sf"/>
</dbReference>
<dbReference type="InterPro" id="IPR050546">
    <property type="entry name" value="Glycosyl_Hydrlase_16"/>
</dbReference>
<dbReference type="Proteomes" id="UP000290637">
    <property type="component" value="Chromosome"/>
</dbReference>
<dbReference type="RefSeq" id="WP_130186942.1">
    <property type="nucleotide sequence ID" value="NZ_CP035913.1"/>
</dbReference>
<keyword evidence="2" id="KW-0732">Signal</keyword>
<keyword evidence="5" id="KW-1185">Reference proteome</keyword>
<dbReference type="GO" id="GO:0004553">
    <property type="term" value="F:hydrolase activity, hydrolyzing O-glycosyl compounds"/>
    <property type="evidence" value="ECO:0007669"/>
    <property type="project" value="InterPro"/>
</dbReference>
<dbReference type="KEGG" id="plue:EWM63_13200"/>
<evidence type="ECO:0000256" key="1">
    <source>
        <dbReference type="ARBA" id="ARBA00006865"/>
    </source>
</evidence>
<proteinExistence type="inferred from homology"/>
<feature type="signal peptide" evidence="2">
    <location>
        <begin position="1"/>
        <end position="28"/>
    </location>
</feature>
<dbReference type="PROSITE" id="PS51762">
    <property type="entry name" value="GH16_2"/>
    <property type="match status" value="1"/>
</dbReference>
<gene>
    <name evidence="4" type="ORF">EWM63_13200</name>
</gene>
<dbReference type="SUPFAM" id="SSF49899">
    <property type="entry name" value="Concanavalin A-like lectins/glucanases"/>
    <property type="match status" value="1"/>
</dbReference>
<dbReference type="PANTHER" id="PTHR10963">
    <property type="entry name" value="GLYCOSYL HYDROLASE-RELATED"/>
    <property type="match status" value="1"/>
</dbReference>
<dbReference type="OrthoDB" id="9809583at2"/>
<comment type="similarity">
    <text evidence="1">Belongs to the glycosyl hydrolase 16 family.</text>
</comment>
<dbReference type="AlphaFoldDB" id="A0A4P6KXC9"/>
<protein>
    <submittedName>
        <fullName evidence="4">Glycoside hydrolase family 16 protein</fullName>
    </submittedName>
</protein>
<feature type="domain" description="GH16" evidence="3">
    <location>
        <begin position="47"/>
        <end position="280"/>
    </location>
</feature>
<dbReference type="EMBL" id="CP035913">
    <property type="protein sequence ID" value="QBE63821.1"/>
    <property type="molecule type" value="Genomic_DNA"/>
</dbReference>
<evidence type="ECO:0000256" key="2">
    <source>
        <dbReference type="SAM" id="SignalP"/>
    </source>
</evidence>
<accession>A0A4P6KXC9</accession>
<evidence type="ECO:0000259" key="3">
    <source>
        <dbReference type="PROSITE" id="PS51762"/>
    </source>
</evidence>
<dbReference type="Gene3D" id="2.60.120.200">
    <property type="match status" value="1"/>
</dbReference>
<sequence>MAALHRCSTIVASLASFALLAAAGIAQAAETTGGKPAGWRLAWADEFDVDGLPDPAKWAYDTKANRTGWYNKELQYYASARRENAEVKNGRLVITARKEALASMPDYGGQAYTSARLVTRGKASWTQGFIEVRARLPCAPGSWPAIWMLGTGGKWPADGEIDIMEHVGHKPGEILGSIYTNAQNWPRGTGKTSRTMVPDACEAFHDYQLTWTKDRILVGVDGRNYAELVNPGDGDYDKWPFDRPQYLLLNLAVGGDLGGAVRDDSLPWRMEVEYVRVFQP</sequence>
<dbReference type="PANTHER" id="PTHR10963:SF55">
    <property type="entry name" value="GLYCOSIDE HYDROLASE FAMILY 16 PROTEIN"/>
    <property type="match status" value="1"/>
</dbReference>
<dbReference type="InterPro" id="IPR000757">
    <property type="entry name" value="Beta-glucanase-like"/>
</dbReference>
<organism evidence="4 5">
    <name type="scientific">Pseudoduganella lutea</name>
    <dbReference type="NCBI Taxonomy" id="321985"/>
    <lineage>
        <taxon>Bacteria</taxon>
        <taxon>Pseudomonadati</taxon>
        <taxon>Pseudomonadota</taxon>
        <taxon>Betaproteobacteria</taxon>
        <taxon>Burkholderiales</taxon>
        <taxon>Oxalobacteraceae</taxon>
        <taxon>Telluria group</taxon>
        <taxon>Pseudoduganella</taxon>
    </lineage>
</organism>
<keyword evidence="4" id="KW-0378">Hydrolase</keyword>
<evidence type="ECO:0000313" key="4">
    <source>
        <dbReference type="EMBL" id="QBE63821.1"/>
    </source>
</evidence>